<reference evidence="5" key="1">
    <citation type="journal article" date="2020" name="bioRxiv">
        <title>Hybrid origin of Populus tomentosa Carr. identified through genome sequencing and phylogenomic analysis.</title>
        <authorList>
            <person name="An X."/>
            <person name="Gao K."/>
            <person name="Chen Z."/>
            <person name="Li J."/>
            <person name="Yang X."/>
            <person name="Yang X."/>
            <person name="Zhou J."/>
            <person name="Guo T."/>
            <person name="Zhao T."/>
            <person name="Huang S."/>
            <person name="Miao D."/>
            <person name="Khan W.U."/>
            <person name="Rao P."/>
            <person name="Ye M."/>
            <person name="Lei B."/>
            <person name="Liao W."/>
            <person name="Wang J."/>
            <person name="Ji L."/>
            <person name="Li Y."/>
            <person name="Guo B."/>
            <person name="Mustafa N.S."/>
            <person name="Li S."/>
            <person name="Yun Q."/>
            <person name="Keller S.R."/>
            <person name="Mao J."/>
            <person name="Zhang R."/>
            <person name="Strauss S.H."/>
        </authorList>
    </citation>
    <scope>NUCLEOTIDE SEQUENCE</scope>
    <source>
        <strain evidence="5">GM15</strain>
        <tissue evidence="5">Leaf</tissue>
    </source>
</reference>
<sequence>MQTDEDVGKIAMAVPLLVSKALELFLQDLCDRTYEITLERGAKTLNSLHLKQCVQTFNVFDFLREIVSKVPDLGGPDAASDEHGIAKRRKVADDEDNDSDEECNRSRTDGKLEDEPDIVHHNDKQSPNLGRLDKDYEPEDLKDNIPAGRNLQTPVHDFDLNLDLDENGETKPVLASVPASSSTKPDTVVPASSSTKPIPELKHEEVPGWSLADIEGVDIDPIQLANFNTRIDEEDYDEEED</sequence>
<feature type="region of interest" description="Disordered" evidence="3">
    <location>
        <begin position="71"/>
        <end position="153"/>
    </location>
</feature>
<evidence type="ECO:0000313" key="6">
    <source>
        <dbReference type="Proteomes" id="UP000886885"/>
    </source>
</evidence>
<dbReference type="OrthoDB" id="653904at2759"/>
<evidence type="ECO:0000313" key="5">
    <source>
        <dbReference type="EMBL" id="KAG6760780.1"/>
    </source>
</evidence>
<evidence type="ECO:0000256" key="2">
    <source>
        <dbReference type="ARBA" id="ARBA00023242"/>
    </source>
</evidence>
<comment type="caution">
    <text evidence="5">The sequence shown here is derived from an EMBL/GenBank/DDBJ whole genome shotgun (WGS) entry which is preliminary data.</text>
</comment>
<accession>A0A8X7ZC86</accession>
<comment type="subcellular location">
    <subcellularLocation>
        <location evidence="1">Nucleus</location>
    </subcellularLocation>
</comment>
<feature type="domain" description="Transcription factor CBF/NF-Y/archaeal histone" evidence="4">
    <location>
        <begin position="1"/>
        <end position="54"/>
    </location>
</feature>
<evidence type="ECO:0000256" key="3">
    <source>
        <dbReference type="SAM" id="MobiDB-lite"/>
    </source>
</evidence>
<protein>
    <recommendedName>
        <fullName evidence="4">Transcription factor CBF/NF-Y/archaeal histone domain-containing protein</fullName>
    </recommendedName>
</protein>
<keyword evidence="6" id="KW-1185">Reference proteome</keyword>
<proteinExistence type="predicted"/>
<dbReference type="Pfam" id="PF00808">
    <property type="entry name" value="CBFD_NFYB_HMF"/>
    <property type="match status" value="1"/>
</dbReference>
<name>A0A8X7ZC86_POPTO</name>
<dbReference type="CDD" id="cd22906">
    <property type="entry name" value="HFD_DRAP1"/>
    <property type="match status" value="1"/>
</dbReference>
<dbReference type="EMBL" id="JAAWWB010000018">
    <property type="protein sequence ID" value="KAG6760780.1"/>
    <property type="molecule type" value="Genomic_DNA"/>
</dbReference>
<evidence type="ECO:0000256" key="1">
    <source>
        <dbReference type="ARBA" id="ARBA00004123"/>
    </source>
</evidence>
<dbReference type="InterPro" id="IPR003958">
    <property type="entry name" value="CBFA_NFYB_domain"/>
</dbReference>
<dbReference type="AlphaFoldDB" id="A0A8X7ZC86"/>
<organism evidence="5 6">
    <name type="scientific">Populus tomentosa</name>
    <name type="common">Chinese white poplar</name>
    <dbReference type="NCBI Taxonomy" id="118781"/>
    <lineage>
        <taxon>Eukaryota</taxon>
        <taxon>Viridiplantae</taxon>
        <taxon>Streptophyta</taxon>
        <taxon>Embryophyta</taxon>
        <taxon>Tracheophyta</taxon>
        <taxon>Spermatophyta</taxon>
        <taxon>Magnoliopsida</taxon>
        <taxon>eudicotyledons</taxon>
        <taxon>Gunneridae</taxon>
        <taxon>Pentapetalae</taxon>
        <taxon>rosids</taxon>
        <taxon>fabids</taxon>
        <taxon>Malpighiales</taxon>
        <taxon>Salicaceae</taxon>
        <taxon>Saliceae</taxon>
        <taxon>Populus</taxon>
    </lineage>
</organism>
<dbReference type="GO" id="GO:0016251">
    <property type="term" value="F:RNA polymerase II general transcription initiation factor activity"/>
    <property type="evidence" value="ECO:0007669"/>
    <property type="project" value="TreeGrafter"/>
</dbReference>
<feature type="compositionally biased region" description="Basic and acidic residues" evidence="3">
    <location>
        <begin position="131"/>
        <end position="143"/>
    </location>
</feature>
<feature type="region of interest" description="Disordered" evidence="3">
    <location>
        <begin position="173"/>
        <end position="201"/>
    </location>
</feature>
<evidence type="ECO:0000259" key="4">
    <source>
        <dbReference type="Pfam" id="PF00808"/>
    </source>
</evidence>
<feature type="compositionally biased region" description="Basic and acidic residues" evidence="3">
    <location>
        <begin position="102"/>
        <end position="124"/>
    </location>
</feature>
<gene>
    <name evidence="5" type="ORF">POTOM_033960</name>
</gene>
<dbReference type="InterPro" id="IPR050568">
    <property type="entry name" value="Transcr_DNA_Rep_Reg"/>
</dbReference>
<dbReference type="GO" id="GO:0005634">
    <property type="term" value="C:nucleus"/>
    <property type="evidence" value="ECO:0007669"/>
    <property type="project" value="UniProtKB-SubCell"/>
</dbReference>
<dbReference type="GO" id="GO:0001046">
    <property type="term" value="F:core promoter sequence-specific DNA binding"/>
    <property type="evidence" value="ECO:0007669"/>
    <property type="project" value="TreeGrafter"/>
</dbReference>
<dbReference type="Proteomes" id="UP000886885">
    <property type="component" value="Chromosome 9D"/>
</dbReference>
<keyword evidence="2" id="KW-0539">Nucleus</keyword>
<dbReference type="PANTHER" id="PTHR10252:SF98">
    <property type="entry name" value="TRANSCRIPTION FACTOR CBF_NF-Y_ARCHAEAL HISTONE DOMAIN-CONTAINING PROTEIN"/>
    <property type="match status" value="1"/>
</dbReference>
<dbReference type="PANTHER" id="PTHR10252">
    <property type="entry name" value="HISTONE-LIKE TRANSCRIPTION FACTOR CCAAT-RELATED"/>
    <property type="match status" value="1"/>
</dbReference>
<feature type="compositionally biased region" description="Polar residues" evidence="3">
    <location>
        <begin position="178"/>
        <end position="196"/>
    </location>
</feature>